<name>A0A8K0KJE1_LADFU</name>
<keyword evidence="2" id="KW-1185">Reference proteome</keyword>
<comment type="caution">
    <text evidence="1">The sequence shown here is derived from an EMBL/GenBank/DDBJ whole genome shotgun (WGS) entry which is preliminary data.</text>
</comment>
<reference evidence="1" key="1">
    <citation type="submission" date="2013-04" db="EMBL/GenBank/DDBJ databases">
        <authorList>
            <person name="Qu J."/>
            <person name="Murali S.C."/>
            <person name="Bandaranaike D."/>
            <person name="Bellair M."/>
            <person name="Blankenburg K."/>
            <person name="Chao H."/>
            <person name="Dinh H."/>
            <person name="Doddapaneni H."/>
            <person name="Downs B."/>
            <person name="Dugan-Rocha S."/>
            <person name="Elkadiri S."/>
            <person name="Gnanaolivu R.D."/>
            <person name="Hernandez B."/>
            <person name="Javaid M."/>
            <person name="Jayaseelan J.C."/>
            <person name="Lee S."/>
            <person name="Li M."/>
            <person name="Ming W."/>
            <person name="Munidasa M."/>
            <person name="Muniz J."/>
            <person name="Nguyen L."/>
            <person name="Ongeri F."/>
            <person name="Osuji N."/>
            <person name="Pu L.-L."/>
            <person name="Puazo M."/>
            <person name="Qu C."/>
            <person name="Quiroz J."/>
            <person name="Raj R."/>
            <person name="Weissenberger G."/>
            <person name="Xin Y."/>
            <person name="Zou X."/>
            <person name="Han Y."/>
            <person name="Richards S."/>
            <person name="Worley K."/>
            <person name="Muzny D."/>
            <person name="Gibbs R."/>
        </authorList>
    </citation>
    <scope>NUCLEOTIDE SEQUENCE</scope>
    <source>
        <strain evidence="1">Sampled in the wild</strain>
    </source>
</reference>
<sequence>MCIWQEKRGISDGLKNCFKNWNASSPAMKADMIVQMFNLSREIIDLTGRAISHYSKEKNVEHLMADLKSSPIHILGFSKRSDSNLLKKNNANCLRGLVDMVSLKLILGGIRIQVLALENFLMTFQAALTLLLDEEI</sequence>
<protein>
    <submittedName>
        <fullName evidence="1">Uncharacterized protein</fullName>
    </submittedName>
</protein>
<evidence type="ECO:0000313" key="2">
    <source>
        <dbReference type="Proteomes" id="UP000792457"/>
    </source>
</evidence>
<dbReference type="EMBL" id="KZ308899">
    <property type="protein sequence ID" value="KAG8235334.1"/>
    <property type="molecule type" value="Genomic_DNA"/>
</dbReference>
<organism evidence="1 2">
    <name type="scientific">Ladona fulva</name>
    <name type="common">Scarce chaser dragonfly</name>
    <name type="synonym">Libellula fulva</name>
    <dbReference type="NCBI Taxonomy" id="123851"/>
    <lineage>
        <taxon>Eukaryota</taxon>
        <taxon>Metazoa</taxon>
        <taxon>Ecdysozoa</taxon>
        <taxon>Arthropoda</taxon>
        <taxon>Hexapoda</taxon>
        <taxon>Insecta</taxon>
        <taxon>Pterygota</taxon>
        <taxon>Palaeoptera</taxon>
        <taxon>Odonata</taxon>
        <taxon>Epiprocta</taxon>
        <taxon>Anisoptera</taxon>
        <taxon>Libelluloidea</taxon>
        <taxon>Libellulidae</taxon>
        <taxon>Ladona</taxon>
    </lineage>
</organism>
<gene>
    <name evidence="1" type="ORF">J437_LFUL003618</name>
</gene>
<dbReference type="Proteomes" id="UP000792457">
    <property type="component" value="Unassembled WGS sequence"/>
</dbReference>
<reference evidence="1" key="2">
    <citation type="submission" date="2017-10" db="EMBL/GenBank/DDBJ databases">
        <title>Ladona fulva Genome sequencing and assembly.</title>
        <authorList>
            <person name="Murali S."/>
            <person name="Richards S."/>
            <person name="Bandaranaike D."/>
            <person name="Bellair M."/>
            <person name="Blankenburg K."/>
            <person name="Chao H."/>
            <person name="Dinh H."/>
            <person name="Doddapaneni H."/>
            <person name="Dugan-Rocha S."/>
            <person name="Elkadiri S."/>
            <person name="Gnanaolivu R."/>
            <person name="Hernandez B."/>
            <person name="Skinner E."/>
            <person name="Javaid M."/>
            <person name="Lee S."/>
            <person name="Li M."/>
            <person name="Ming W."/>
            <person name="Munidasa M."/>
            <person name="Muniz J."/>
            <person name="Nguyen L."/>
            <person name="Hughes D."/>
            <person name="Osuji N."/>
            <person name="Pu L.-L."/>
            <person name="Puazo M."/>
            <person name="Qu C."/>
            <person name="Quiroz J."/>
            <person name="Raj R."/>
            <person name="Weissenberger G."/>
            <person name="Xin Y."/>
            <person name="Zou X."/>
            <person name="Han Y."/>
            <person name="Worley K."/>
            <person name="Muzny D."/>
            <person name="Gibbs R."/>
        </authorList>
    </citation>
    <scope>NUCLEOTIDE SEQUENCE</scope>
    <source>
        <strain evidence="1">Sampled in the wild</strain>
    </source>
</reference>
<accession>A0A8K0KJE1</accession>
<proteinExistence type="predicted"/>
<evidence type="ECO:0000313" key="1">
    <source>
        <dbReference type="EMBL" id="KAG8235334.1"/>
    </source>
</evidence>
<dbReference type="AlphaFoldDB" id="A0A8K0KJE1"/>